<feature type="non-terminal residue" evidence="1">
    <location>
        <position position="1"/>
    </location>
</feature>
<dbReference type="Proteomes" id="UP001144191">
    <property type="component" value="Unassembled WGS sequence"/>
</dbReference>
<evidence type="ECO:0000313" key="2">
    <source>
        <dbReference type="Proteomes" id="UP001144191"/>
    </source>
</evidence>
<dbReference type="AlphaFoldDB" id="A0A9W6AE70"/>
<accession>A0A9W6AE70</accession>
<comment type="caution">
    <text evidence="1">The sequence shown here is derived from an EMBL/GenBank/DDBJ whole genome shotgun (WGS) entry which is preliminary data.</text>
</comment>
<proteinExistence type="predicted"/>
<evidence type="ECO:0000313" key="1">
    <source>
        <dbReference type="EMBL" id="GLA55666.1"/>
    </source>
</evidence>
<organism evidence="1 2">
    <name type="scientific">Aspergillus niger</name>
    <dbReference type="NCBI Taxonomy" id="5061"/>
    <lineage>
        <taxon>Eukaryota</taxon>
        <taxon>Fungi</taxon>
        <taxon>Dikarya</taxon>
        <taxon>Ascomycota</taxon>
        <taxon>Pezizomycotina</taxon>
        <taxon>Eurotiomycetes</taxon>
        <taxon>Eurotiomycetidae</taxon>
        <taxon>Eurotiales</taxon>
        <taxon>Aspergillaceae</taxon>
        <taxon>Aspergillus</taxon>
        <taxon>Aspergillus subgen. Circumdati</taxon>
    </lineage>
</organism>
<dbReference type="EMBL" id="BRPB01000150">
    <property type="protein sequence ID" value="GLA55666.1"/>
    <property type="molecule type" value="Genomic_DNA"/>
</dbReference>
<protein>
    <submittedName>
        <fullName evidence="1">Uncharacterized protein</fullName>
    </submittedName>
</protein>
<gene>
    <name evidence="1" type="ORF">AnigIFM63604_002607</name>
</gene>
<name>A0A9W6AE70_ASPNG</name>
<sequence>DKIVQLKAECRTALIDYFACHVGSLDSPALSALVAAFGVPRNEFYSEGSSSSNLECE</sequence>
<reference evidence="1" key="1">
    <citation type="submission" date="2022-07" db="EMBL/GenBank/DDBJ databases">
        <title>Taxonomy of Aspergillus series Nigri: significant species reduction supported by multi-species coalescent approaches.</title>
        <authorList>
            <person name="Bian C."/>
            <person name="Kusuya Y."/>
            <person name="Sklenar F."/>
            <person name="D'hooge E."/>
            <person name="Yaguchi T."/>
            <person name="Takahashi H."/>
            <person name="Hubka V."/>
        </authorList>
    </citation>
    <scope>NUCLEOTIDE SEQUENCE</scope>
    <source>
        <strain evidence="1">IFM 63604</strain>
    </source>
</reference>